<comment type="caution">
    <text evidence="6">The sequence shown here is derived from an EMBL/GenBank/DDBJ whole genome shotgun (WGS) entry which is preliminary data.</text>
</comment>
<dbReference type="SUPFAM" id="SSF88946">
    <property type="entry name" value="Sigma2 domain of RNA polymerase sigma factors"/>
    <property type="match status" value="1"/>
</dbReference>
<keyword evidence="4" id="KW-0804">Transcription</keyword>
<dbReference type="InterPro" id="IPR007627">
    <property type="entry name" value="RNA_pol_sigma70_r2"/>
</dbReference>
<evidence type="ECO:0000313" key="7">
    <source>
        <dbReference type="Proteomes" id="UP001501822"/>
    </source>
</evidence>
<accession>A0ABN0WEA7</accession>
<keyword evidence="1" id="KW-0805">Transcription regulation</keyword>
<evidence type="ECO:0000256" key="3">
    <source>
        <dbReference type="ARBA" id="ARBA00023125"/>
    </source>
</evidence>
<keyword evidence="7" id="KW-1185">Reference proteome</keyword>
<sequence>MIAAVPDDAEVISASTTDPERFTELYRRYAADIHRYVASRLGPDTADDLMVETFLQAFRHRHRYDPARAAVRPWLYGIATKLISRQRRSELRIYRAIARTGIDPAVESPIESATDRLSAEGSARPCETSTARLRLPPVRGQVLPEGRVRARTG</sequence>
<dbReference type="RefSeq" id="WP_252802741.1">
    <property type="nucleotide sequence ID" value="NZ_BAAABM010000016.1"/>
</dbReference>
<dbReference type="InterPro" id="IPR039425">
    <property type="entry name" value="RNA_pol_sigma-70-like"/>
</dbReference>
<dbReference type="Proteomes" id="UP001501822">
    <property type="component" value="Unassembled WGS sequence"/>
</dbReference>
<evidence type="ECO:0000313" key="6">
    <source>
        <dbReference type="EMBL" id="GAA0334355.1"/>
    </source>
</evidence>
<reference evidence="6 7" key="1">
    <citation type="journal article" date="2019" name="Int. J. Syst. Evol. Microbiol.">
        <title>The Global Catalogue of Microorganisms (GCM) 10K type strain sequencing project: providing services to taxonomists for standard genome sequencing and annotation.</title>
        <authorList>
            <consortium name="The Broad Institute Genomics Platform"/>
            <consortium name="The Broad Institute Genome Sequencing Center for Infectious Disease"/>
            <person name="Wu L."/>
            <person name="Ma J."/>
        </authorList>
    </citation>
    <scope>NUCLEOTIDE SEQUENCE [LARGE SCALE GENOMIC DNA]</scope>
    <source>
        <strain evidence="6 7">JCM 3146</strain>
    </source>
</reference>
<keyword evidence="3" id="KW-0238">DNA-binding</keyword>
<evidence type="ECO:0000259" key="5">
    <source>
        <dbReference type="Pfam" id="PF04542"/>
    </source>
</evidence>
<dbReference type="Pfam" id="PF04542">
    <property type="entry name" value="Sigma70_r2"/>
    <property type="match status" value="1"/>
</dbReference>
<proteinExistence type="predicted"/>
<dbReference type="InterPro" id="IPR013325">
    <property type="entry name" value="RNA_pol_sigma_r2"/>
</dbReference>
<keyword evidence="2" id="KW-0731">Sigma factor</keyword>
<evidence type="ECO:0000256" key="1">
    <source>
        <dbReference type="ARBA" id="ARBA00023015"/>
    </source>
</evidence>
<protein>
    <recommendedName>
        <fullName evidence="5">RNA polymerase sigma-70 region 2 domain-containing protein</fullName>
    </recommendedName>
</protein>
<name>A0ABN0WEA7_9ACTN</name>
<dbReference type="PANTHER" id="PTHR43133">
    <property type="entry name" value="RNA POLYMERASE ECF-TYPE SIGMA FACTO"/>
    <property type="match status" value="1"/>
</dbReference>
<dbReference type="EMBL" id="BAAABM010000016">
    <property type="protein sequence ID" value="GAA0334355.1"/>
    <property type="molecule type" value="Genomic_DNA"/>
</dbReference>
<gene>
    <name evidence="6" type="ORF">GCM10010151_25090</name>
</gene>
<evidence type="ECO:0000256" key="2">
    <source>
        <dbReference type="ARBA" id="ARBA00023082"/>
    </source>
</evidence>
<evidence type="ECO:0000256" key="4">
    <source>
        <dbReference type="ARBA" id="ARBA00023163"/>
    </source>
</evidence>
<organism evidence="6 7">
    <name type="scientific">Actinoallomurus spadix</name>
    <dbReference type="NCBI Taxonomy" id="79912"/>
    <lineage>
        <taxon>Bacteria</taxon>
        <taxon>Bacillati</taxon>
        <taxon>Actinomycetota</taxon>
        <taxon>Actinomycetes</taxon>
        <taxon>Streptosporangiales</taxon>
        <taxon>Thermomonosporaceae</taxon>
        <taxon>Actinoallomurus</taxon>
    </lineage>
</organism>
<dbReference type="Gene3D" id="1.10.1740.10">
    <property type="match status" value="1"/>
</dbReference>
<dbReference type="PANTHER" id="PTHR43133:SF8">
    <property type="entry name" value="RNA POLYMERASE SIGMA FACTOR HI_1459-RELATED"/>
    <property type="match status" value="1"/>
</dbReference>
<feature type="domain" description="RNA polymerase sigma-70 region 2" evidence="5">
    <location>
        <begin position="25"/>
        <end position="90"/>
    </location>
</feature>